<dbReference type="Proteomes" id="UP000565441">
    <property type="component" value="Unassembled WGS sequence"/>
</dbReference>
<dbReference type="EMBL" id="JAACJP010000014">
    <property type="protein sequence ID" value="KAF5380087.1"/>
    <property type="molecule type" value="Genomic_DNA"/>
</dbReference>
<evidence type="ECO:0000313" key="2">
    <source>
        <dbReference type="EMBL" id="KAF5380087.1"/>
    </source>
</evidence>
<name>A0A8H5HB82_9AGAR</name>
<reference evidence="2 3" key="1">
    <citation type="journal article" date="2020" name="ISME J.">
        <title>Uncovering the hidden diversity of litter-decomposition mechanisms in mushroom-forming fungi.</title>
        <authorList>
            <person name="Floudas D."/>
            <person name="Bentzer J."/>
            <person name="Ahren D."/>
            <person name="Johansson T."/>
            <person name="Persson P."/>
            <person name="Tunlid A."/>
        </authorList>
    </citation>
    <scope>NUCLEOTIDE SEQUENCE [LARGE SCALE GENOMIC DNA]</scope>
    <source>
        <strain evidence="2 3">CBS 661.87</strain>
    </source>
</reference>
<dbReference type="AlphaFoldDB" id="A0A8H5HB82"/>
<feature type="region of interest" description="Disordered" evidence="1">
    <location>
        <begin position="357"/>
        <end position="380"/>
    </location>
</feature>
<evidence type="ECO:0000313" key="3">
    <source>
        <dbReference type="Proteomes" id="UP000565441"/>
    </source>
</evidence>
<protein>
    <recommendedName>
        <fullName evidence="4">Gag protein</fullName>
    </recommendedName>
</protein>
<dbReference type="OrthoDB" id="2941894at2759"/>
<organism evidence="2 3">
    <name type="scientific">Tricholomella constricta</name>
    <dbReference type="NCBI Taxonomy" id="117010"/>
    <lineage>
        <taxon>Eukaryota</taxon>
        <taxon>Fungi</taxon>
        <taxon>Dikarya</taxon>
        <taxon>Basidiomycota</taxon>
        <taxon>Agaricomycotina</taxon>
        <taxon>Agaricomycetes</taxon>
        <taxon>Agaricomycetidae</taxon>
        <taxon>Agaricales</taxon>
        <taxon>Tricholomatineae</taxon>
        <taxon>Lyophyllaceae</taxon>
        <taxon>Tricholomella</taxon>
    </lineage>
</organism>
<accession>A0A8H5HB82</accession>
<keyword evidence="3" id="KW-1185">Reference proteome</keyword>
<proteinExistence type="predicted"/>
<sequence>MLVYILRLSRLWANTAYFETEQYLESNRVLSGHFVPTSPGRLSQEFNPCILSKAQPIKIPLFPHTLAETPNTMTGSTMITETRPHIQQLPLRHQFPSDKPRLDLSWGDFSKWTRTVQTGLRGNLLLNYVFDPIVPKPDALTQPIALTNWIANDSTALAYIEGAVADTELDGLVTDKGAKSCYDDLKTRAQRGGPIRQIGILQDALKTYCSPSEPLGTTAKTINALIDRAFDMGTVNRDVFKSIALLNSLGSDKSYESLQVAISTALSNSTIAHPFTHADVVRQMEAHQFVLNQRTHQTPHETTALAAKAHPPHGGCPHCSNCALRGFNPVGHTQPWCIHEGGGMAGKTIEESRAARLAQGGGGRKTAKKNTSASTGTSKIKVSRGDTTLYLEGQNAETALAAFFKDTPSGQPKVEFAGLATDPTPMPTADRGP</sequence>
<comment type="caution">
    <text evidence="2">The sequence shown here is derived from an EMBL/GenBank/DDBJ whole genome shotgun (WGS) entry which is preliminary data.</text>
</comment>
<feature type="compositionally biased region" description="Polar residues" evidence="1">
    <location>
        <begin position="369"/>
        <end position="380"/>
    </location>
</feature>
<gene>
    <name evidence="2" type="ORF">D9615_006201</name>
</gene>
<evidence type="ECO:0008006" key="4">
    <source>
        <dbReference type="Google" id="ProtNLM"/>
    </source>
</evidence>
<evidence type="ECO:0000256" key="1">
    <source>
        <dbReference type="SAM" id="MobiDB-lite"/>
    </source>
</evidence>